<dbReference type="RefSeq" id="WP_041039478.1">
    <property type="nucleotide sequence ID" value="NZ_JXSL01000013.1"/>
</dbReference>
<gene>
    <name evidence="2" type="ORF">CCC_02544</name>
</gene>
<evidence type="ECO:0000256" key="1">
    <source>
        <dbReference type="SAM" id="MobiDB-lite"/>
    </source>
</evidence>
<organism evidence="2 3">
    <name type="scientific">Paramagnetospirillum magnetotacticum MS-1</name>
    <dbReference type="NCBI Taxonomy" id="272627"/>
    <lineage>
        <taxon>Bacteria</taxon>
        <taxon>Pseudomonadati</taxon>
        <taxon>Pseudomonadota</taxon>
        <taxon>Alphaproteobacteria</taxon>
        <taxon>Rhodospirillales</taxon>
        <taxon>Magnetospirillaceae</taxon>
        <taxon>Paramagnetospirillum</taxon>
    </lineage>
</organism>
<comment type="caution">
    <text evidence="2">The sequence shown here is derived from an EMBL/GenBank/DDBJ whole genome shotgun (WGS) entry which is preliminary data.</text>
</comment>
<dbReference type="EMBL" id="JXSL01000013">
    <property type="protein sequence ID" value="KIM00463.1"/>
    <property type="molecule type" value="Genomic_DNA"/>
</dbReference>
<feature type="compositionally biased region" description="Low complexity" evidence="1">
    <location>
        <begin position="60"/>
        <end position="78"/>
    </location>
</feature>
<feature type="region of interest" description="Disordered" evidence="1">
    <location>
        <begin position="16"/>
        <end position="108"/>
    </location>
</feature>
<name>A0A0C2UG13_PARME</name>
<dbReference type="STRING" id="272627.CCC_02544"/>
<protein>
    <submittedName>
        <fullName evidence="2">Uncharacterized protein</fullName>
    </submittedName>
</protein>
<evidence type="ECO:0000313" key="2">
    <source>
        <dbReference type="EMBL" id="KIM00463.1"/>
    </source>
</evidence>
<dbReference type="Proteomes" id="UP000031971">
    <property type="component" value="Unassembled WGS sequence"/>
</dbReference>
<sequence length="312" mass="33462">MLRAVSALLADSREFINCGGYAGPDRRRNDLPNYQGPRRRATDGTAPRPAAETAPSKPSAAARPENAAEAQSGATAEAPSRPPSKATAGIGMATTSGGGQGPDIQHLPPSNRRVQVVQEALRISQELQALLHDPAAENAKAKISDHFNRLMNLMGLVHGYCREEGEAGSFFKKKYAEIMATVSKFSLGILASGLERTVQESSRIVDGTAPAALGSSSKIFYKMSEFDTLITMLGGYPSLSLDLLEMIKTGWQNVLSLTARDNTLSELEKDDAAPLKLVAAKRLNDADLILQERRAADSQEAAFQRLNRSPTA</sequence>
<dbReference type="OrthoDB" id="7327653at2"/>
<keyword evidence="3" id="KW-1185">Reference proteome</keyword>
<dbReference type="AlphaFoldDB" id="A0A0C2UG13"/>
<reference evidence="2 3" key="1">
    <citation type="submission" date="2015-01" db="EMBL/GenBank/DDBJ databases">
        <title>Genome Sequence of Magnetospirillum magnetotacticum Strain MS-1.</title>
        <authorList>
            <person name="Marinov G.K."/>
            <person name="Smalley M.D."/>
            <person name="DeSalvo G."/>
        </authorList>
    </citation>
    <scope>NUCLEOTIDE SEQUENCE [LARGE SCALE GENOMIC DNA]</scope>
    <source>
        <strain evidence="2 3">MS-1</strain>
    </source>
</reference>
<proteinExistence type="predicted"/>
<accession>A0A0C2UG13</accession>
<evidence type="ECO:0000313" key="3">
    <source>
        <dbReference type="Proteomes" id="UP000031971"/>
    </source>
</evidence>